<keyword evidence="12 24" id="KW-0418">Kinase</keyword>
<keyword evidence="16 24" id="KW-0443">Lipid metabolism</keyword>
<keyword evidence="15 24" id="KW-1133">Transmembrane helix</keyword>
<proteinExistence type="inferred from homology"/>
<evidence type="ECO:0000256" key="17">
    <source>
        <dbReference type="ARBA" id="ARBA00023136"/>
    </source>
</evidence>
<keyword evidence="8 24" id="KW-0808">Transferase</keyword>
<keyword evidence="11 22" id="KW-0547">Nucleotide-binding</keyword>
<accession>A0A1B7XAH9</accession>
<evidence type="ECO:0000256" key="16">
    <source>
        <dbReference type="ARBA" id="ARBA00023098"/>
    </source>
</evidence>
<evidence type="ECO:0000256" key="18">
    <source>
        <dbReference type="ARBA" id="ARBA00023209"/>
    </source>
</evidence>
<keyword evidence="13 22" id="KW-0067">ATP-binding</keyword>
<evidence type="ECO:0000256" key="22">
    <source>
        <dbReference type="PIRSR" id="PIRSR600829-3"/>
    </source>
</evidence>
<evidence type="ECO:0000256" key="14">
    <source>
        <dbReference type="ARBA" id="ARBA00022842"/>
    </source>
</evidence>
<evidence type="ECO:0000313" key="25">
    <source>
        <dbReference type="EMBL" id="OBQ46358.1"/>
    </source>
</evidence>
<evidence type="ECO:0000256" key="2">
    <source>
        <dbReference type="ARBA" id="ARBA00005967"/>
    </source>
</evidence>
<keyword evidence="5" id="KW-1003">Cell membrane</keyword>
<keyword evidence="17 24" id="KW-0472">Membrane</keyword>
<keyword evidence="7" id="KW-0997">Cell inner membrane</keyword>
<feature type="binding site" evidence="21">
    <location>
        <position position="72"/>
    </location>
    <ligand>
        <name>substrate</name>
    </ligand>
</feature>
<comment type="caution">
    <text evidence="25">The sequence shown here is derived from an EMBL/GenBank/DDBJ whole genome shotgun (WGS) entry which is preliminary data.</text>
</comment>
<keyword evidence="19 24" id="KW-1208">Phospholipid metabolism</keyword>
<evidence type="ECO:0000256" key="3">
    <source>
        <dbReference type="ARBA" id="ARBA00012133"/>
    </source>
</evidence>
<dbReference type="InterPro" id="IPR036945">
    <property type="entry name" value="DAGK_sf"/>
</dbReference>
<dbReference type="EC" id="2.7.1.107" evidence="3 24"/>
<dbReference type="RefSeq" id="WP_082936451.1">
    <property type="nucleotide sequence ID" value="NZ_JXMS01000026.1"/>
</dbReference>
<dbReference type="InterPro" id="IPR033718">
    <property type="entry name" value="DAGK_prok"/>
</dbReference>
<keyword evidence="18" id="KW-0594">Phospholipid biosynthesis</keyword>
<comment type="function">
    <text evidence="24">Catalyzes the ATP-dependent phosphorylation of sn-l,2-diacylglycerol (DAG) to phosphatidic acid. Involved in the recycling of diacylglycerol produced as a by-product during membrane-derived oligosaccharide (MDO) biosynthesis.</text>
</comment>
<evidence type="ECO:0000256" key="7">
    <source>
        <dbReference type="ARBA" id="ARBA00022519"/>
    </source>
</evidence>
<dbReference type="GO" id="GO:0006654">
    <property type="term" value="P:phosphatidic acid biosynthetic process"/>
    <property type="evidence" value="ECO:0007669"/>
    <property type="project" value="InterPro"/>
</dbReference>
<feature type="binding site" evidence="21">
    <location>
        <begin position="34"/>
        <end position="38"/>
    </location>
    <ligand>
        <name>substrate</name>
    </ligand>
</feature>
<dbReference type="EMBL" id="JXMS01000026">
    <property type="protein sequence ID" value="OBQ46358.1"/>
    <property type="molecule type" value="Genomic_DNA"/>
</dbReference>
<protein>
    <recommendedName>
        <fullName evidence="4 24">Diacylglycerol kinase</fullName>
        <ecNumber evidence="3 24">2.7.1.107</ecNumber>
    </recommendedName>
</protein>
<feature type="active site" description="Proton acceptor" evidence="20">
    <location>
        <position position="72"/>
    </location>
</feature>
<dbReference type="OrthoDB" id="9796011at2"/>
<gene>
    <name evidence="25" type="ORF">SP90_13195</name>
</gene>
<dbReference type="PATRIC" id="fig|1560234.3.peg.1753"/>
<feature type="binding site" evidence="22">
    <location>
        <position position="79"/>
    </location>
    <ligand>
        <name>ATP</name>
        <dbReference type="ChEBI" id="CHEBI:30616"/>
    </ligand>
</feature>
<dbReference type="InterPro" id="IPR000829">
    <property type="entry name" value="DAGK"/>
</dbReference>
<dbReference type="CDD" id="cd14264">
    <property type="entry name" value="DAGK_IM"/>
    <property type="match status" value="1"/>
</dbReference>
<evidence type="ECO:0000256" key="8">
    <source>
        <dbReference type="ARBA" id="ARBA00022679"/>
    </source>
</evidence>
<comment type="catalytic activity">
    <reaction evidence="24">
        <text>a 1,2-diacyl-sn-glycerol + ATP = a 1,2-diacyl-sn-glycero-3-phosphate + ADP + H(+)</text>
        <dbReference type="Rhea" id="RHEA:10272"/>
        <dbReference type="ChEBI" id="CHEBI:15378"/>
        <dbReference type="ChEBI" id="CHEBI:17815"/>
        <dbReference type="ChEBI" id="CHEBI:30616"/>
        <dbReference type="ChEBI" id="CHEBI:58608"/>
        <dbReference type="ChEBI" id="CHEBI:456216"/>
        <dbReference type="EC" id="2.7.1.107"/>
    </reaction>
</comment>
<comment type="cofactor">
    <cofactor evidence="23">
        <name>Mg(2+)</name>
        <dbReference type="ChEBI" id="CHEBI:18420"/>
    </cofactor>
    <text evidence="23">Mn(2+), Zn(2+), Cd(2+) and Co(2+) support activity to lesser extents.</text>
</comment>
<keyword evidence="14 23" id="KW-0460">Magnesium</keyword>
<keyword evidence="10 23" id="KW-0479">Metal-binding</keyword>
<evidence type="ECO:0000256" key="11">
    <source>
        <dbReference type="ARBA" id="ARBA00022741"/>
    </source>
</evidence>
<comment type="similarity">
    <text evidence="2 24">Belongs to the bacterial diacylglycerol kinase family.</text>
</comment>
<feature type="transmembrane region" description="Helical" evidence="24">
    <location>
        <begin position="99"/>
        <end position="120"/>
    </location>
</feature>
<feature type="binding site" evidence="22">
    <location>
        <position position="32"/>
    </location>
    <ligand>
        <name>ATP</name>
        <dbReference type="ChEBI" id="CHEBI:30616"/>
    </ligand>
</feature>
<name>A0A1B7XAH9_9BACT</name>
<comment type="subcellular location">
    <subcellularLocation>
        <location evidence="1">Cell inner membrane</location>
        <topology evidence="1">Multi-pass membrane protein</topology>
    </subcellularLocation>
</comment>
<dbReference type="Gene3D" id="1.10.287.3610">
    <property type="match status" value="1"/>
</dbReference>
<dbReference type="GO" id="GO:0046872">
    <property type="term" value="F:metal ion binding"/>
    <property type="evidence" value="ECO:0007669"/>
    <property type="project" value="UniProtKB-KW"/>
</dbReference>
<dbReference type="PANTHER" id="PTHR34299">
    <property type="entry name" value="DIACYLGLYCEROL KINASE"/>
    <property type="match status" value="1"/>
</dbReference>
<keyword evidence="9 24" id="KW-0812">Transmembrane</keyword>
<evidence type="ECO:0000256" key="21">
    <source>
        <dbReference type="PIRSR" id="PIRSR600829-2"/>
    </source>
</evidence>
<dbReference type="GO" id="GO:0005524">
    <property type="term" value="F:ATP binding"/>
    <property type="evidence" value="ECO:0007669"/>
    <property type="project" value="UniProtKB-KW"/>
</dbReference>
<evidence type="ECO:0000256" key="24">
    <source>
        <dbReference type="RuleBase" id="RU363065"/>
    </source>
</evidence>
<sequence>MPIKDSITTGVAHFFQATGYTIEGLIATYRSEIAFKQEIALIPVILLVAWFFFGFPSALLLTGMWLIVCAFELCNSAIENIADLVMPEKNDFIKRAKDAGSAAVGVAIVANLLTWLYVMFV</sequence>
<feature type="binding site" evidence="23">
    <location>
        <position position="79"/>
    </location>
    <ligand>
        <name>a divalent metal cation</name>
        <dbReference type="ChEBI" id="CHEBI:60240"/>
    </ligand>
</feature>
<reference evidence="25 26" key="1">
    <citation type="submission" date="2015-01" db="EMBL/GenBank/DDBJ databases">
        <title>Desulfovibrio sp. JC271 draft genome sequence.</title>
        <authorList>
            <person name="Shivani Y."/>
            <person name="Subhash Y."/>
            <person name="Sasikala C."/>
            <person name="Ramana C.V."/>
        </authorList>
    </citation>
    <scope>NUCLEOTIDE SEQUENCE [LARGE SCALE GENOMIC DNA]</scope>
    <source>
        <strain evidence="25 26">JC271</strain>
    </source>
</reference>
<feature type="binding site" evidence="23">
    <location>
        <position position="32"/>
    </location>
    <ligand>
        <name>a divalent metal cation</name>
        <dbReference type="ChEBI" id="CHEBI:60240"/>
    </ligand>
</feature>
<evidence type="ECO:0000256" key="9">
    <source>
        <dbReference type="ARBA" id="ARBA00022692"/>
    </source>
</evidence>
<keyword evidence="26" id="KW-1185">Reference proteome</keyword>
<feature type="binding site" evidence="22">
    <location>
        <begin position="97"/>
        <end position="98"/>
    </location>
    <ligand>
        <name>ATP</name>
        <dbReference type="ChEBI" id="CHEBI:30616"/>
    </ligand>
</feature>
<dbReference type="GO" id="GO:0004143">
    <property type="term" value="F:ATP-dependent diacylglycerol kinase activity"/>
    <property type="evidence" value="ECO:0007669"/>
    <property type="project" value="UniProtKB-EC"/>
</dbReference>
<evidence type="ECO:0000256" key="15">
    <source>
        <dbReference type="ARBA" id="ARBA00022989"/>
    </source>
</evidence>
<evidence type="ECO:0000256" key="23">
    <source>
        <dbReference type="PIRSR" id="PIRSR600829-4"/>
    </source>
</evidence>
<evidence type="ECO:0000256" key="20">
    <source>
        <dbReference type="PIRSR" id="PIRSR600829-1"/>
    </source>
</evidence>
<dbReference type="Pfam" id="PF01219">
    <property type="entry name" value="DAGK_prokar"/>
    <property type="match status" value="1"/>
</dbReference>
<dbReference type="STRING" id="1560234.SP90_13195"/>
<evidence type="ECO:0000256" key="12">
    <source>
        <dbReference type="ARBA" id="ARBA00022777"/>
    </source>
</evidence>
<evidence type="ECO:0000256" key="1">
    <source>
        <dbReference type="ARBA" id="ARBA00004429"/>
    </source>
</evidence>
<feature type="binding site" evidence="21">
    <location>
        <position position="101"/>
    </location>
    <ligand>
        <name>substrate</name>
    </ligand>
</feature>
<evidence type="ECO:0000256" key="4">
    <source>
        <dbReference type="ARBA" id="ARBA00017575"/>
    </source>
</evidence>
<keyword evidence="6" id="KW-0444">Lipid biosynthesis</keyword>
<dbReference type="GO" id="GO:0005886">
    <property type="term" value="C:plasma membrane"/>
    <property type="evidence" value="ECO:0007669"/>
    <property type="project" value="UniProtKB-SubCell"/>
</dbReference>
<dbReference type="PANTHER" id="PTHR34299:SF1">
    <property type="entry name" value="DIACYLGLYCEROL KINASE"/>
    <property type="match status" value="1"/>
</dbReference>
<evidence type="ECO:0000313" key="26">
    <source>
        <dbReference type="Proteomes" id="UP000091979"/>
    </source>
</evidence>
<organism evidence="25 26">
    <name type="scientific">Halodesulfovibrio spirochaetisodalis</name>
    <dbReference type="NCBI Taxonomy" id="1560234"/>
    <lineage>
        <taxon>Bacteria</taxon>
        <taxon>Pseudomonadati</taxon>
        <taxon>Thermodesulfobacteriota</taxon>
        <taxon>Desulfovibrionia</taxon>
        <taxon>Desulfovibrionales</taxon>
        <taxon>Desulfovibrionaceae</taxon>
        <taxon>Halodesulfovibrio</taxon>
    </lineage>
</organism>
<dbReference type="AlphaFoldDB" id="A0A1B7XAH9"/>
<feature type="binding site" evidence="22">
    <location>
        <position position="20"/>
    </location>
    <ligand>
        <name>ATP</name>
        <dbReference type="ChEBI" id="CHEBI:30616"/>
    </ligand>
</feature>
<evidence type="ECO:0000256" key="5">
    <source>
        <dbReference type="ARBA" id="ARBA00022475"/>
    </source>
</evidence>
<evidence type="ECO:0000256" key="19">
    <source>
        <dbReference type="ARBA" id="ARBA00023264"/>
    </source>
</evidence>
<evidence type="ECO:0000256" key="10">
    <source>
        <dbReference type="ARBA" id="ARBA00022723"/>
    </source>
</evidence>
<evidence type="ECO:0000256" key="13">
    <source>
        <dbReference type="ARBA" id="ARBA00022840"/>
    </source>
</evidence>
<dbReference type="Proteomes" id="UP000091979">
    <property type="component" value="Unassembled WGS sequence"/>
</dbReference>
<evidence type="ECO:0000256" key="6">
    <source>
        <dbReference type="ARBA" id="ARBA00022516"/>
    </source>
</evidence>
<feature type="transmembrane region" description="Helical" evidence="24">
    <location>
        <begin position="33"/>
        <end position="53"/>
    </location>
</feature>
<comment type="caution">
    <text evidence="24">Lacks conserved residue(s) required for the propagation of feature annotation.</text>
</comment>